<keyword evidence="4 5" id="KW-0472">Membrane</keyword>
<evidence type="ECO:0000313" key="7">
    <source>
        <dbReference type="Proteomes" id="UP000231259"/>
    </source>
</evidence>
<evidence type="ECO:0000256" key="5">
    <source>
        <dbReference type="SAM" id="Phobius"/>
    </source>
</evidence>
<feature type="transmembrane region" description="Helical" evidence="5">
    <location>
        <begin position="21"/>
        <end position="40"/>
    </location>
</feature>
<evidence type="ECO:0000256" key="2">
    <source>
        <dbReference type="ARBA" id="ARBA00022692"/>
    </source>
</evidence>
<sequence length="110" mass="12421">MQTVRLNEDMLFLALTRPAMIFGIPVEAFAICCGIGGLAMIGADSIFYLPITFPLLGIARLIVERDQNAFQILFRWLDTNARCRNRGLWGGSSSSPLRLRRRYKIEDIDA</sequence>
<dbReference type="AlphaFoldDB" id="A0A2G8RKW6"/>
<evidence type="ECO:0000256" key="1">
    <source>
        <dbReference type="ARBA" id="ARBA00004370"/>
    </source>
</evidence>
<evidence type="ECO:0008006" key="8">
    <source>
        <dbReference type="Google" id="ProtNLM"/>
    </source>
</evidence>
<evidence type="ECO:0000256" key="3">
    <source>
        <dbReference type="ARBA" id="ARBA00022989"/>
    </source>
</evidence>
<dbReference type="GO" id="GO:0016020">
    <property type="term" value="C:membrane"/>
    <property type="evidence" value="ECO:0007669"/>
    <property type="project" value="UniProtKB-SubCell"/>
</dbReference>
<comment type="subcellular location">
    <subcellularLocation>
        <location evidence="1">Membrane</location>
    </subcellularLocation>
</comment>
<evidence type="ECO:0000313" key="6">
    <source>
        <dbReference type="EMBL" id="PIL22224.1"/>
    </source>
</evidence>
<keyword evidence="7" id="KW-1185">Reference proteome</keyword>
<evidence type="ECO:0000256" key="4">
    <source>
        <dbReference type="ARBA" id="ARBA00023136"/>
    </source>
</evidence>
<dbReference type="InterPro" id="IPR007792">
    <property type="entry name" value="T4SS_VirB3/TrbD/AvhB"/>
</dbReference>
<protein>
    <recommendedName>
        <fullName evidence="8">Type IV secretion system protein VirB3</fullName>
    </recommendedName>
</protein>
<accession>A0A2G8RKW6</accession>
<organism evidence="6 7">
    <name type="scientific">Puniceibacterium antarcticum</name>
    <dbReference type="NCBI Taxonomy" id="1206336"/>
    <lineage>
        <taxon>Bacteria</taxon>
        <taxon>Pseudomonadati</taxon>
        <taxon>Pseudomonadota</taxon>
        <taxon>Alphaproteobacteria</taxon>
        <taxon>Rhodobacterales</taxon>
        <taxon>Paracoccaceae</taxon>
        <taxon>Puniceibacterium</taxon>
    </lineage>
</organism>
<gene>
    <name evidence="6" type="ORF">P775_00425</name>
</gene>
<keyword evidence="3 5" id="KW-1133">Transmembrane helix</keyword>
<keyword evidence="2 5" id="KW-0812">Transmembrane</keyword>
<name>A0A2G8RKW6_9RHOB</name>
<reference evidence="6 7" key="1">
    <citation type="submission" date="2013-09" db="EMBL/GenBank/DDBJ databases">
        <title>Genome sequencing of Phaeobacter antarcticus sp. nov. SM1211.</title>
        <authorList>
            <person name="Zhang X.-Y."/>
            <person name="Liu C."/>
            <person name="Chen X.-L."/>
            <person name="Xie B.-B."/>
            <person name="Qin Q.-L."/>
            <person name="Rong J.-C."/>
            <person name="Zhang Y.-Z."/>
        </authorList>
    </citation>
    <scope>NUCLEOTIDE SEQUENCE [LARGE SCALE GENOMIC DNA]</scope>
    <source>
        <strain evidence="6 7">SM1211</strain>
    </source>
</reference>
<dbReference type="EMBL" id="AWWI01000010">
    <property type="protein sequence ID" value="PIL22224.1"/>
    <property type="molecule type" value="Genomic_DNA"/>
</dbReference>
<dbReference type="RefSeq" id="WP_099909111.1">
    <property type="nucleotide sequence ID" value="NZ_AWWI01000010.1"/>
</dbReference>
<proteinExistence type="predicted"/>
<feature type="transmembrane region" description="Helical" evidence="5">
    <location>
        <begin position="46"/>
        <end position="63"/>
    </location>
</feature>
<comment type="caution">
    <text evidence="6">The sequence shown here is derived from an EMBL/GenBank/DDBJ whole genome shotgun (WGS) entry which is preliminary data.</text>
</comment>
<dbReference type="Pfam" id="PF05101">
    <property type="entry name" value="VirB3"/>
    <property type="match status" value="1"/>
</dbReference>
<dbReference type="OrthoDB" id="9799932at2"/>
<dbReference type="Proteomes" id="UP000231259">
    <property type="component" value="Unassembled WGS sequence"/>
</dbReference>